<accession>A0A423VTS9</accession>
<feature type="transmembrane region" description="Helical" evidence="6">
    <location>
        <begin position="134"/>
        <end position="153"/>
    </location>
</feature>
<dbReference type="GO" id="GO:0016020">
    <property type="term" value="C:membrane"/>
    <property type="evidence" value="ECO:0007669"/>
    <property type="project" value="UniProtKB-SubCell"/>
</dbReference>
<keyword evidence="5 6" id="KW-0472">Membrane</keyword>
<evidence type="ECO:0000313" key="9">
    <source>
        <dbReference type="Proteomes" id="UP000284375"/>
    </source>
</evidence>
<proteinExistence type="inferred from homology"/>
<evidence type="ECO:0000256" key="5">
    <source>
        <dbReference type="ARBA" id="ARBA00023136"/>
    </source>
</evidence>
<dbReference type="EMBL" id="LJZO01000028">
    <property type="protein sequence ID" value="ROV94485.1"/>
    <property type="molecule type" value="Genomic_DNA"/>
</dbReference>
<dbReference type="GO" id="GO:0005351">
    <property type="term" value="F:carbohydrate:proton symporter activity"/>
    <property type="evidence" value="ECO:0007669"/>
    <property type="project" value="TreeGrafter"/>
</dbReference>
<evidence type="ECO:0000259" key="7">
    <source>
        <dbReference type="PROSITE" id="PS50850"/>
    </source>
</evidence>
<dbReference type="Pfam" id="PF00083">
    <property type="entry name" value="Sugar_tr"/>
    <property type="match status" value="1"/>
</dbReference>
<dbReference type="Gene3D" id="1.20.1250.20">
    <property type="entry name" value="MFS general substrate transporter like domains"/>
    <property type="match status" value="1"/>
</dbReference>
<feature type="transmembrane region" description="Helical" evidence="6">
    <location>
        <begin position="63"/>
        <end position="84"/>
    </location>
</feature>
<evidence type="ECO:0000256" key="4">
    <source>
        <dbReference type="ARBA" id="ARBA00022989"/>
    </source>
</evidence>
<protein>
    <recommendedName>
        <fullName evidence="7">Major facilitator superfamily (MFS) profile domain-containing protein</fullName>
    </recommendedName>
</protein>
<keyword evidence="9" id="KW-1185">Reference proteome</keyword>
<dbReference type="OrthoDB" id="6612291at2759"/>
<sequence>MSTPTRIKSTSKSEPSIHHDDIREAEKLGVDVEEVVVTRVSEEDLMQISRDCLDVHSRTGFRLTLIVLVMGFNMAGYGVDWGVIGSINSYNTFHDYFGFPNSGVILGTINGLMTIGTFVGAPFLALGDVIGRRGVNFTGNLIVVIAALVQGLAPNLPALMIGRFLLGFGSSMASAPQYMAEIAPVHLRGRLVGFFGTWFQFGSIITSTTRGRNSPF</sequence>
<dbReference type="SUPFAM" id="SSF103473">
    <property type="entry name" value="MFS general substrate transporter"/>
    <property type="match status" value="1"/>
</dbReference>
<gene>
    <name evidence="8" type="ORF">VSDG_05904</name>
</gene>
<dbReference type="PANTHER" id="PTHR48022:SF79">
    <property type="entry name" value="LACTOSE PERMEASE, PUTATIVE (AFU_ORTHOLOGUE AFUA_6G01860)-RELATED"/>
    <property type="match status" value="1"/>
</dbReference>
<keyword evidence="4 6" id="KW-1133">Transmembrane helix</keyword>
<comment type="caution">
    <text evidence="8">The sequence shown here is derived from an EMBL/GenBank/DDBJ whole genome shotgun (WGS) entry which is preliminary data.</text>
</comment>
<dbReference type="PANTHER" id="PTHR48022">
    <property type="entry name" value="PLASTIDIC GLUCOSE TRANSPORTER 4"/>
    <property type="match status" value="1"/>
</dbReference>
<reference evidence="8 9" key="1">
    <citation type="submission" date="2015-09" db="EMBL/GenBank/DDBJ databases">
        <title>Host preference determinants of Valsa canker pathogens revealed by comparative genomics.</title>
        <authorList>
            <person name="Yin Z."/>
            <person name="Huang L."/>
        </authorList>
    </citation>
    <scope>NUCLEOTIDE SEQUENCE [LARGE SCALE GENOMIC DNA]</scope>
    <source>
        <strain evidence="8 9">YSFL</strain>
    </source>
</reference>
<name>A0A423VTS9_CYTCH</name>
<evidence type="ECO:0000313" key="8">
    <source>
        <dbReference type="EMBL" id="ROV94485.1"/>
    </source>
</evidence>
<feature type="domain" description="Major facilitator superfamily (MFS) profile" evidence="7">
    <location>
        <begin position="66"/>
        <end position="216"/>
    </location>
</feature>
<dbReference type="Proteomes" id="UP000284375">
    <property type="component" value="Unassembled WGS sequence"/>
</dbReference>
<dbReference type="InterPro" id="IPR020846">
    <property type="entry name" value="MFS_dom"/>
</dbReference>
<evidence type="ECO:0000256" key="1">
    <source>
        <dbReference type="ARBA" id="ARBA00004141"/>
    </source>
</evidence>
<dbReference type="InterPro" id="IPR036259">
    <property type="entry name" value="MFS_trans_sf"/>
</dbReference>
<feature type="transmembrane region" description="Helical" evidence="6">
    <location>
        <begin position="104"/>
        <end position="127"/>
    </location>
</feature>
<dbReference type="InterPro" id="IPR050360">
    <property type="entry name" value="MFS_Sugar_Transporters"/>
</dbReference>
<dbReference type="AlphaFoldDB" id="A0A423VTS9"/>
<keyword evidence="3 6" id="KW-0812">Transmembrane</keyword>
<comment type="subcellular location">
    <subcellularLocation>
        <location evidence="1">Membrane</location>
        <topology evidence="1">Multi-pass membrane protein</topology>
    </subcellularLocation>
</comment>
<evidence type="ECO:0000256" key="3">
    <source>
        <dbReference type="ARBA" id="ARBA00022692"/>
    </source>
</evidence>
<organism evidence="8 9">
    <name type="scientific">Cytospora chrysosperma</name>
    <name type="common">Cytospora canker fungus</name>
    <name type="synonym">Sphaeria chrysosperma</name>
    <dbReference type="NCBI Taxonomy" id="252740"/>
    <lineage>
        <taxon>Eukaryota</taxon>
        <taxon>Fungi</taxon>
        <taxon>Dikarya</taxon>
        <taxon>Ascomycota</taxon>
        <taxon>Pezizomycotina</taxon>
        <taxon>Sordariomycetes</taxon>
        <taxon>Sordariomycetidae</taxon>
        <taxon>Diaporthales</taxon>
        <taxon>Cytosporaceae</taxon>
        <taxon>Cytospora</taxon>
    </lineage>
</organism>
<evidence type="ECO:0000256" key="2">
    <source>
        <dbReference type="ARBA" id="ARBA00010992"/>
    </source>
</evidence>
<dbReference type="STRING" id="252740.A0A423VTS9"/>
<evidence type="ECO:0000256" key="6">
    <source>
        <dbReference type="SAM" id="Phobius"/>
    </source>
</evidence>
<comment type="similarity">
    <text evidence="2">Belongs to the major facilitator superfamily. Sugar transporter (TC 2.A.1.1) family.</text>
</comment>
<dbReference type="InterPro" id="IPR005828">
    <property type="entry name" value="MFS_sugar_transport-like"/>
</dbReference>
<dbReference type="PROSITE" id="PS50850">
    <property type="entry name" value="MFS"/>
    <property type="match status" value="1"/>
</dbReference>